<dbReference type="VEuPathDB" id="FungiDB:RO3G_10173"/>
<dbReference type="EMBL" id="CH476738">
    <property type="protein sequence ID" value="EIE85463.1"/>
    <property type="molecule type" value="Genomic_DNA"/>
</dbReference>
<dbReference type="Proteomes" id="UP000009138">
    <property type="component" value="Unassembled WGS sequence"/>
</dbReference>
<reference evidence="1 2" key="1">
    <citation type="journal article" date="2009" name="PLoS Genet.">
        <title>Genomic analysis of the basal lineage fungus Rhizopus oryzae reveals a whole-genome duplication.</title>
        <authorList>
            <person name="Ma L.-J."/>
            <person name="Ibrahim A.S."/>
            <person name="Skory C."/>
            <person name="Grabherr M.G."/>
            <person name="Burger G."/>
            <person name="Butler M."/>
            <person name="Elias M."/>
            <person name="Idnurm A."/>
            <person name="Lang B.F."/>
            <person name="Sone T."/>
            <person name="Abe A."/>
            <person name="Calvo S.E."/>
            <person name="Corrochano L.M."/>
            <person name="Engels R."/>
            <person name="Fu J."/>
            <person name="Hansberg W."/>
            <person name="Kim J.-M."/>
            <person name="Kodira C.D."/>
            <person name="Koehrsen M.J."/>
            <person name="Liu B."/>
            <person name="Miranda-Saavedra D."/>
            <person name="O'Leary S."/>
            <person name="Ortiz-Castellanos L."/>
            <person name="Poulter R."/>
            <person name="Rodriguez-Romero J."/>
            <person name="Ruiz-Herrera J."/>
            <person name="Shen Y.-Q."/>
            <person name="Zeng Q."/>
            <person name="Galagan J."/>
            <person name="Birren B.W."/>
            <person name="Cuomo C.A."/>
            <person name="Wickes B.L."/>
        </authorList>
    </citation>
    <scope>NUCLEOTIDE SEQUENCE [LARGE SCALE GENOMIC DNA]</scope>
    <source>
        <strain evidence="2">RA 99-880 / ATCC MYA-4621 / FGSC 9543 / NRRL 43880</strain>
    </source>
</reference>
<dbReference type="AlphaFoldDB" id="I1CAI3"/>
<dbReference type="GeneID" id="93617139"/>
<evidence type="ECO:0000313" key="1">
    <source>
        <dbReference type="EMBL" id="EIE85463.1"/>
    </source>
</evidence>
<dbReference type="InParanoid" id="I1CAI3"/>
<accession>I1CAI3</accession>
<dbReference type="RefSeq" id="XP_067520859.1">
    <property type="nucleotide sequence ID" value="XM_067664758.1"/>
</dbReference>
<sequence length="52" mass="6120">MADINNVEELSIKTFKAIKKQFLQPGLDYQKQNKTKQQQQQQHKNLKLLSCC</sequence>
<keyword evidence="2" id="KW-1185">Reference proteome</keyword>
<protein>
    <submittedName>
        <fullName evidence="1">Uncharacterized protein</fullName>
    </submittedName>
</protein>
<organism evidence="1 2">
    <name type="scientific">Rhizopus delemar (strain RA 99-880 / ATCC MYA-4621 / FGSC 9543 / NRRL 43880)</name>
    <name type="common">Mucormycosis agent</name>
    <name type="synonym">Rhizopus arrhizus var. delemar</name>
    <dbReference type="NCBI Taxonomy" id="246409"/>
    <lineage>
        <taxon>Eukaryota</taxon>
        <taxon>Fungi</taxon>
        <taxon>Fungi incertae sedis</taxon>
        <taxon>Mucoromycota</taxon>
        <taxon>Mucoromycotina</taxon>
        <taxon>Mucoromycetes</taxon>
        <taxon>Mucorales</taxon>
        <taxon>Mucorineae</taxon>
        <taxon>Rhizopodaceae</taxon>
        <taxon>Rhizopus</taxon>
    </lineage>
</organism>
<gene>
    <name evidence="1" type="ORF">RO3G_10173</name>
</gene>
<evidence type="ECO:0000313" key="2">
    <source>
        <dbReference type="Proteomes" id="UP000009138"/>
    </source>
</evidence>
<name>I1CAI3_RHIO9</name>
<proteinExistence type="predicted"/>